<feature type="repeat" description="HEAT" evidence="2">
    <location>
        <begin position="1336"/>
        <end position="1374"/>
    </location>
</feature>
<evidence type="ECO:0000259" key="4">
    <source>
        <dbReference type="SMART" id="SM01349"/>
    </source>
</evidence>
<dbReference type="SMART" id="SM01349">
    <property type="entry name" value="TOG"/>
    <property type="match status" value="2"/>
</dbReference>
<dbReference type="Pfam" id="PF24984">
    <property type="entry name" value="HEAT_EF3_GNC1"/>
    <property type="match status" value="1"/>
</dbReference>
<evidence type="ECO:0000256" key="1">
    <source>
        <dbReference type="ARBA" id="ARBA00022737"/>
    </source>
</evidence>
<gene>
    <name evidence="5" type="ORF">DUNSADRAFT_6594</name>
</gene>
<evidence type="ECO:0000256" key="2">
    <source>
        <dbReference type="PROSITE-ProRule" id="PRU00103"/>
    </source>
</evidence>
<keyword evidence="6" id="KW-1185">Reference proteome</keyword>
<feature type="region of interest" description="Disordered" evidence="3">
    <location>
        <begin position="633"/>
        <end position="681"/>
    </location>
</feature>
<dbReference type="InterPro" id="IPR026003">
    <property type="entry name" value="Cohesin_HEAT"/>
</dbReference>
<feature type="compositionally biased region" description="Pro residues" evidence="3">
    <location>
        <begin position="652"/>
        <end position="661"/>
    </location>
</feature>
<organism evidence="5 6">
    <name type="scientific">Dunaliella salina</name>
    <name type="common">Green alga</name>
    <name type="synonym">Protococcus salinus</name>
    <dbReference type="NCBI Taxonomy" id="3046"/>
    <lineage>
        <taxon>Eukaryota</taxon>
        <taxon>Viridiplantae</taxon>
        <taxon>Chlorophyta</taxon>
        <taxon>core chlorophytes</taxon>
        <taxon>Chlorophyceae</taxon>
        <taxon>CS clade</taxon>
        <taxon>Chlamydomonadales</taxon>
        <taxon>Dunaliellaceae</taxon>
        <taxon>Dunaliella</taxon>
    </lineage>
</organism>
<dbReference type="Proteomes" id="UP000815325">
    <property type="component" value="Unassembled WGS sequence"/>
</dbReference>
<evidence type="ECO:0000313" key="6">
    <source>
        <dbReference type="Proteomes" id="UP000815325"/>
    </source>
</evidence>
<sequence>MSPLLEELRAKLDTSTSGKEQQEIWSRLRFTVFDEDEGFLEAHAAEVVSLVLEAARKYTDNALERAVVVFAGSAAKRNAAFMKALASGVVKLASGKPAQQLGRRGMFTLLVLSKVVVDALDPDTAKRALSKLIEVQVALMDALMSLEMPWQVVSPVLQSEARNKQAVAVMLSMLKSGEGAPPHYLLRALLDRGLADAAFMAEVRADLLGALCDRVINGRERIGPALAACYGPLAASLSSEEFSTKIRTKESVRPMAVDALRAVARRTHDAGVLGEQASSIRKILDGSAEGKIKMAVERAMLAYSLGALSEAPGMGPAMAAVAADVVAFAAGAVKEEANEEARTGLTSLLGSWLVRLHPVGPHAPALDAAAATLAEGCRVSVGEVPRRAHLRAAVQALRGNTTVRAFMAATLTPAVAKRITASTPALLVPLLDGLRGCMNEPGCVAPLVVPPDATGEDAVPAAGLCARRFAYALLQIIPPKIEDVDPEQLSSVLLAVHHPGITAPIPPGSGRQVWLAASRRMPTLVKVFPGFAPAVSQALNGPQGLSSRLPAEQTAARQALSTCIALSPNALMPHVLEKLVQLLDRTEHDALPEESLEIFATPEGHLASEWKALQEVSEAVMVVERRNVRKAKGRFKSGGRAFEDDDDDDEPAPPPPPPAAKPAPRSGPAGAKKDAAARQAEWRANELVQESKVREHVRAVKTRLLLGLSVLRDVAAGNPRFAATKLEELRELCQPLLSSKLVGSEAFEAVRQLAACLPAPLGGQALGLAAALRLVVLAQQAQHAGAVKLPAAKEIADVVSALRQVTGDRRPLQGASYRFVFPVLQAILSSPTHTPSHEDALAVVALHCSAHDVPRAASLALLYHLLGVVPAYRERVQPLLKQLAVGAIEHTDILAAARGVAHASALVRGAALAALHVVPALSAGNCPKGDGGELVCLLHMARHDPVESNASAAQGLWELAKCELPRTYVAPLVQLLVDAEAPDTTQAAAAALASAATELPGTVGESLAQAISAYGGGHVSARCGVAAALRALAPVMGPDEVPVALDFLIGNGLADMSEKVREGMVHAGMAIVDVHGAQGARTMMPLFESYLDNKRPGLSAEQEAEYDLVREGVVVFLGTLARHLPADDPKRTVVVDTLITVLATPSEGVQRAVSNCLPPLMGPLSANKELVDGLVTRLLTTLTKGKTFGERRGAAFGLAGVVKGLGLMAMKNCGIMDNLKAAVEDKKDPAAREGALMAFECLSQKLGKLFEPYIIYILPLLLNCFGDTVPSVRAATEDAAHMIMGQLTASGVKLVLPALLKGLEDKVWRTKQGSVQLLGSMSHCAPKQLGSCLPTIVPRLSDVLNDPHPKVQAAANEALREIGSVIRNPEIMDLVPYLLSAIADPNHATKPALEVLLQTVFVNTIDAASLALILPVIHRGLRDRTGDTKKKAARIAGNMASLVNDPKDILPYVPMLMPELQKALIDPLPEVRAMAARAMGSLMQGMGSEQFSDLVPWLMATLASDGSAVERSGAAQGLAEVLTVLGPNHLEAMMPDILEGATSRASPSMREGHLVLMHYLPITMGVHFQGSLQRVLPAILDGLADESEGVRDAALAAGRILVDHYTHTALPLLLPAVENGLLTDNWRIRQSSVKLLGKLLFKGAAEEGYNEAIINALGMDRRNEVLSRLYICRSDPQYTVRNESLHVWKSVVYNTPKTLAAMMPKLMEQVRKLGDRVLGRIIPILKDGVFSGSTVTRRGVCAGIKEVLENISRQQLTEHMSDILPAVQNALTDADPGVREAAGEAFSIMFKGGAGGAVDSVVPQLLEGLAVPQKFVESLEGLRVILGVRPHMSFAEEHCGAATQAAEAVLLAVPADGLQLLVSELLRALEDAGPKRRAAASLLAVFPGRCAHTEELLEHVPILLDRLISLFADNDGEVVLCSWKAVEALVAIIPKEEQAGYVRCVREALATAKENERRKRTGKELLLAGLCLPKALSPLLPIFLQGMLQGASTEAREAAAEGLGEMVALTSQDALRPFVVQITGPLIRIIGDRFPSQIKAAILVTLGLLITKAGPGLKPFVPQLQTTFLKCLSDPADTVRERAATNLGGLSKMSPRVDQLANDLAQSARLGDPVIRNAYLLALSGLMTATGERVSQPVTETVGEALRSSVRIAADDEGYRYNLASCLGAQSRHAPLDLLTTTLTAPGVGPLSPTGLSPIANDRHLQGTVLATVAGCAGPRLEEAGVVQACVDAMIKLSRDKEQPIKVAAGRAATRLAIGNPQTLEAACGVLAALMGPDQPTEVSRQALLSVRRLADAVRAQQHEAGAEEDPLQPHLPTIVPPMCSVAAHTSGPVRGTAERSLCRVLDMDPVSGSPGEGVAKYLAAGPGGTVRSLLTEPFLRRVARISFDDELFTAEEY</sequence>
<feature type="compositionally biased region" description="Basic and acidic residues" evidence="3">
    <location>
        <begin position="671"/>
        <end position="681"/>
    </location>
</feature>
<feature type="domain" description="TOG" evidence="4">
    <location>
        <begin position="1484"/>
        <end position="1719"/>
    </location>
</feature>
<comment type="caution">
    <text evidence="5">The sequence shown here is derived from an EMBL/GenBank/DDBJ whole genome shotgun (WGS) entry which is preliminary data.</text>
</comment>
<dbReference type="Pfam" id="PF24987">
    <property type="entry name" value="HEAT_EF3_N"/>
    <property type="match status" value="2"/>
</dbReference>
<reference evidence="5" key="1">
    <citation type="submission" date="2017-08" db="EMBL/GenBank/DDBJ databases">
        <authorList>
            <person name="Polle J.E."/>
            <person name="Barry K."/>
            <person name="Cushman J."/>
            <person name="Schmutz J."/>
            <person name="Tran D."/>
            <person name="Hathwaick L.T."/>
            <person name="Yim W.C."/>
            <person name="Jenkins J."/>
            <person name="Mckie-Krisberg Z.M."/>
            <person name="Prochnik S."/>
            <person name="Lindquist E."/>
            <person name="Dockter R.B."/>
            <person name="Adam C."/>
            <person name="Molina H."/>
            <person name="Bunkerborg J."/>
            <person name="Jin E."/>
            <person name="Buchheim M."/>
            <person name="Magnuson J."/>
        </authorList>
    </citation>
    <scope>NUCLEOTIDE SEQUENCE</scope>
    <source>
        <strain evidence="5">CCAP 19/18</strain>
    </source>
</reference>
<dbReference type="PANTHER" id="PTHR23346">
    <property type="entry name" value="TRANSLATIONAL ACTIVATOR GCN1-RELATED"/>
    <property type="match status" value="1"/>
</dbReference>
<dbReference type="InterPro" id="IPR016024">
    <property type="entry name" value="ARM-type_fold"/>
</dbReference>
<dbReference type="InterPro" id="IPR034085">
    <property type="entry name" value="TOG"/>
</dbReference>
<dbReference type="PROSITE" id="PS50077">
    <property type="entry name" value="HEAT_REPEAT"/>
    <property type="match status" value="2"/>
</dbReference>
<name>A0ABQ7GMZ0_DUNSA</name>
<dbReference type="EMBL" id="MU069680">
    <property type="protein sequence ID" value="KAF5835978.1"/>
    <property type="molecule type" value="Genomic_DNA"/>
</dbReference>
<feature type="domain" description="TOG" evidence="4">
    <location>
        <begin position="1163"/>
        <end position="1394"/>
    </location>
</feature>
<protein>
    <submittedName>
        <fullName evidence="5">Armadillo-type protein</fullName>
    </submittedName>
</protein>
<accession>A0ABQ7GMZ0</accession>
<feature type="repeat" description="HEAT" evidence="2">
    <location>
        <begin position="1456"/>
        <end position="1494"/>
    </location>
</feature>
<dbReference type="PANTHER" id="PTHR23346:SF7">
    <property type="entry name" value="STALLED RIBOSOME SENSOR GCN1"/>
    <property type="match status" value="1"/>
</dbReference>
<dbReference type="SUPFAM" id="SSF48371">
    <property type="entry name" value="ARM repeat"/>
    <property type="match status" value="3"/>
</dbReference>
<proteinExistence type="predicted"/>
<dbReference type="Pfam" id="PF23271">
    <property type="entry name" value="HEAT_GCN1"/>
    <property type="match status" value="1"/>
</dbReference>
<keyword evidence="1" id="KW-0677">Repeat</keyword>
<dbReference type="Pfam" id="PF12765">
    <property type="entry name" value="Cohesin_HEAT"/>
    <property type="match status" value="1"/>
</dbReference>
<dbReference type="InterPro" id="IPR057546">
    <property type="entry name" value="HEAT_GCN1"/>
</dbReference>
<dbReference type="InterPro" id="IPR011989">
    <property type="entry name" value="ARM-like"/>
</dbReference>
<dbReference type="Gene3D" id="1.25.10.10">
    <property type="entry name" value="Leucine-rich Repeat Variant"/>
    <property type="match status" value="5"/>
</dbReference>
<evidence type="ECO:0000256" key="3">
    <source>
        <dbReference type="SAM" id="MobiDB-lite"/>
    </source>
</evidence>
<evidence type="ECO:0000313" key="5">
    <source>
        <dbReference type="EMBL" id="KAF5835978.1"/>
    </source>
</evidence>
<dbReference type="InterPro" id="IPR021133">
    <property type="entry name" value="HEAT_type_2"/>
</dbReference>